<reference evidence="2 3" key="1">
    <citation type="submission" date="2021-01" db="EMBL/GenBank/DDBJ databases">
        <title>Tumebacillus sp. strain ITR2 16S ribosomal RNA gene Genome sequencing and assembly.</title>
        <authorList>
            <person name="Kang M."/>
        </authorList>
    </citation>
    <scope>NUCLEOTIDE SEQUENCE [LARGE SCALE GENOMIC DNA]</scope>
    <source>
        <strain evidence="2 3">ITR2</strain>
    </source>
</reference>
<dbReference type="InterPro" id="IPR017853">
    <property type="entry name" value="GH"/>
</dbReference>
<dbReference type="Proteomes" id="UP000602284">
    <property type="component" value="Unassembled WGS sequence"/>
</dbReference>
<name>A0ABS1JAZ3_9BACL</name>
<dbReference type="EMBL" id="JAEQNB010000003">
    <property type="protein sequence ID" value="MBL0387447.1"/>
    <property type="molecule type" value="Genomic_DNA"/>
</dbReference>
<accession>A0ABS1JAZ3</accession>
<gene>
    <name evidence="2" type="ORF">JJB07_12365</name>
</gene>
<keyword evidence="3" id="KW-1185">Reference proteome</keyword>
<dbReference type="RefSeq" id="WP_201635438.1">
    <property type="nucleotide sequence ID" value="NZ_JAEQNB010000003.1"/>
</dbReference>
<evidence type="ECO:0000313" key="2">
    <source>
        <dbReference type="EMBL" id="MBL0387447.1"/>
    </source>
</evidence>
<dbReference type="InterPro" id="IPR032267">
    <property type="entry name" value="DUF4832"/>
</dbReference>
<protein>
    <submittedName>
        <fullName evidence="2">DUF4832 domain-containing protein</fullName>
    </submittedName>
</protein>
<feature type="domain" description="DUF4832" evidence="1">
    <location>
        <begin position="271"/>
        <end position="441"/>
    </location>
</feature>
<dbReference type="Pfam" id="PF16116">
    <property type="entry name" value="DUF4832"/>
    <property type="match status" value="1"/>
</dbReference>
<evidence type="ECO:0000313" key="3">
    <source>
        <dbReference type="Proteomes" id="UP000602284"/>
    </source>
</evidence>
<sequence length="467" mass="53342">MRKLILLIRLTLILLLATELIASKPLHHTELPTLLQVHPPESQSVLNNPYMGLAPSADHGPYEQPIRLVYGVVTWAELEPSKNHYNFEAMEKRLHFDEWQSRGVQVILRLVLDYSSSDQHKDIPDWLYNEIQGDGIWYDEDIGKGFSPNYSNPTLIENHRLLLKKLGERYDHDPRIAFLALGSIGHWGEWHTFQDDHLVIPFPKLAVSDLYVHHYLDAFPDKKLLMRRPHPVVSQYGMGLYNDMFGVARSTYDFKDWYEKGYTSSLAGTDIPPMPDFWKYGPSGGEFGNADTVLEQLKSDHMEAVLQQTRDTHVSWMGATTIAEQKFPAEEQANLDEFLKTMGYRFTIPDATYPEKIRQGGLLSLHMTIANHGVAPFYDPWPFELSLVDASGRVATQLNTQQDIRSWLPGEHSLQEFLPVPQNLPAGTYSLCVALLDPETKQPGIDFAMEGRRTDGRYELGKLEILQ</sequence>
<proteinExistence type="predicted"/>
<comment type="caution">
    <text evidence="2">The sequence shown here is derived from an EMBL/GenBank/DDBJ whole genome shotgun (WGS) entry which is preliminary data.</text>
</comment>
<dbReference type="Gene3D" id="3.20.20.80">
    <property type="entry name" value="Glycosidases"/>
    <property type="match status" value="1"/>
</dbReference>
<evidence type="ECO:0000259" key="1">
    <source>
        <dbReference type="Pfam" id="PF16116"/>
    </source>
</evidence>
<dbReference type="SUPFAM" id="SSF51445">
    <property type="entry name" value="(Trans)glycosidases"/>
    <property type="match status" value="1"/>
</dbReference>
<organism evidence="2 3">
    <name type="scientific">Tumebacillus amylolyticus</name>
    <dbReference type="NCBI Taxonomy" id="2801339"/>
    <lineage>
        <taxon>Bacteria</taxon>
        <taxon>Bacillati</taxon>
        <taxon>Bacillota</taxon>
        <taxon>Bacilli</taxon>
        <taxon>Bacillales</taxon>
        <taxon>Alicyclobacillaceae</taxon>
        <taxon>Tumebacillus</taxon>
    </lineage>
</organism>